<protein>
    <recommendedName>
        <fullName evidence="5">NmrA-like domain-containing protein</fullName>
    </recommendedName>
</protein>
<keyword evidence="7" id="KW-1185">Reference proteome</keyword>
<gene>
    <name evidence="6" type="ORF">B0H66DRAFT_630271</name>
</gene>
<evidence type="ECO:0000256" key="2">
    <source>
        <dbReference type="ARBA" id="ARBA00022857"/>
    </source>
</evidence>
<dbReference type="PANTHER" id="PTHR47706:SF4">
    <property type="entry name" value="NMRA-LIKE DOMAIN-CONTAINING PROTEIN"/>
    <property type="match status" value="1"/>
</dbReference>
<organism evidence="6 7">
    <name type="scientific">Apodospora peruviana</name>
    <dbReference type="NCBI Taxonomy" id="516989"/>
    <lineage>
        <taxon>Eukaryota</taxon>
        <taxon>Fungi</taxon>
        <taxon>Dikarya</taxon>
        <taxon>Ascomycota</taxon>
        <taxon>Pezizomycotina</taxon>
        <taxon>Sordariomycetes</taxon>
        <taxon>Sordariomycetidae</taxon>
        <taxon>Sordariales</taxon>
        <taxon>Lasiosphaeriaceae</taxon>
        <taxon>Apodospora</taxon>
    </lineage>
</organism>
<reference evidence="6" key="2">
    <citation type="submission" date="2023-06" db="EMBL/GenBank/DDBJ databases">
        <authorList>
            <consortium name="Lawrence Berkeley National Laboratory"/>
            <person name="Haridas S."/>
            <person name="Hensen N."/>
            <person name="Bonometti L."/>
            <person name="Westerberg I."/>
            <person name="Brannstrom I.O."/>
            <person name="Guillou S."/>
            <person name="Cros-Aarteil S."/>
            <person name="Calhoun S."/>
            <person name="Kuo A."/>
            <person name="Mondo S."/>
            <person name="Pangilinan J."/>
            <person name="Riley R."/>
            <person name="Labutti K."/>
            <person name="Andreopoulos B."/>
            <person name="Lipzen A."/>
            <person name="Chen C."/>
            <person name="Yanf M."/>
            <person name="Daum C."/>
            <person name="Ng V."/>
            <person name="Clum A."/>
            <person name="Steindorff A."/>
            <person name="Ohm R."/>
            <person name="Martin F."/>
            <person name="Silar P."/>
            <person name="Natvig D."/>
            <person name="Lalanne C."/>
            <person name="Gautier V."/>
            <person name="Ament-Velasquez S.L."/>
            <person name="Kruys A."/>
            <person name="Hutchinson M.I."/>
            <person name="Powell A.J."/>
            <person name="Barry K."/>
            <person name="Miller A.N."/>
            <person name="Grigoriev I.V."/>
            <person name="Debuchy R."/>
            <person name="Gladieux P."/>
            <person name="Thoren M.H."/>
            <person name="Johannesson H."/>
        </authorList>
    </citation>
    <scope>NUCLEOTIDE SEQUENCE</scope>
    <source>
        <strain evidence="6">CBS 118394</strain>
    </source>
</reference>
<dbReference type="AlphaFoldDB" id="A0AAE0HW58"/>
<evidence type="ECO:0000256" key="1">
    <source>
        <dbReference type="ARBA" id="ARBA00005725"/>
    </source>
</evidence>
<evidence type="ECO:0000313" key="7">
    <source>
        <dbReference type="Proteomes" id="UP001283341"/>
    </source>
</evidence>
<dbReference type="InterPro" id="IPR008030">
    <property type="entry name" value="NmrA-like"/>
</dbReference>
<evidence type="ECO:0000259" key="5">
    <source>
        <dbReference type="Pfam" id="PF05368"/>
    </source>
</evidence>
<sequence>MTSSFSLEGYGSPRDPSSDQPDPKPDEIAIPGTTWKKVDYQNATDIAVALSGVDTVLSFIIVYTEGAETAQKNLIDASIKVGVKRFAPSEWSCGDVSSLSWYVGKQIIRDYLVEVNKMKKVLEYTLFQPGLMMEYYTWPYVWHKYIKPLQIPIEFSGRRAILVQDQSRQEITFTSVDDIVRIVTKALEYKGKWPLIGGISGNKPVSMTGLISLGEKIRGKPWTVDKLRLADVQAGVLNSTWIPMPNHNSVANMTQEEREAFGKVITKGMLLSFGTGAWKAADEWNRLVGGKYKSHKSFLEEIWAGKP</sequence>
<feature type="region of interest" description="Disordered" evidence="4">
    <location>
        <begin position="1"/>
        <end position="26"/>
    </location>
</feature>
<evidence type="ECO:0000256" key="3">
    <source>
        <dbReference type="ARBA" id="ARBA00023002"/>
    </source>
</evidence>
<dbReference type="InterPro" id="IPR051609">
    <property type="entry name" value="NmrA/Isoflavone_reductase-like"/>
</dbReference>
<keyword evidence="3" id="KW-0560">Oxidoreductase</keyword>
<evidence type="ECO:0000256" key="4">
    <source>
        <dbReference type="SAM" id="MobiDB-lite"/>
    </source>
</evidence>
<dbReference type="InterPro" id="IPR036291">
    <property type="entry name" value="NAD(P)-bd_dom_sf"/>
</dbReference>
<keyword evidence="2" id="KW-0521">NADP</keyword>
<feature type="domain" description="NmrA-like" evidence="5">
    <location>
        <begin position="28"/>
        <end position="258"/>
    </location>
</feature>
<dbReference type="Proteomes" id="UP001283341">
    <property type="component" value="Unassembled WGS sequence"/>
</dbReference>
<dbReference type="Pfam" id="PF05368">
    <property type="entry name" value="NmrA"/>
    <property type="match status" value="1"/>
</dbReference>
<dbReference type="GO" id="GO:0016491">
    <property type="term" value="F:oxidoreductase activity"/>
    <property type="evidence" value="ECO:0007669"/>
    <property type="project" value="UniProtKB-KW"/>
</dbReference>
<dbReference type="EMBL" id="JAUEDM010000007">
    <property type="protein sequence ID" value="KAK3313980.1"/>
    <property type="molecule type" value="Genomic_DNA"/>
</dbReference>
<proteinExistence type="inferred from homology"/>
<comment type="caution">
    <text evidence="6">The sequence shown here is derived from an EMBL/GenBank/DDBJ whole genome shotgun (WGS) entry which is preliminary data.</text>
</comment>
<evidence type="ECO:0000313" key="6">
    <source>
        <dbReference type="EMBL" id="KAK3313980.1"/>
    </source>
</evidence>
<name>A0AAE0HW58_9PEZI</name>
<dbReference type="Gene3D" id="3.40.50.720">
    <property type="entry name" value="NAD(P)-binding Rossmann-like Domain"/>
    <property type="match status" value="1"/>
</dbReference>
<reference evidence="6" key="1">
    <citation type="journal article" date="2023" name="Mol. Phylogenet. Evol.">
        <title>Genome-scale phylogeny and comparative genomics of the fungal order Sordariales.</title>
        <authorList>
            <person name="Hensen N."/>
            <person name="Bonometti L."/>
            <person name="Westerberg I."/>
            <person name="Brannstrom I.O."/>
            <person name="Guillou S."/>
            <person name="Cros-Aarteil S."/>
            <person name="Calhoun S."/>
            <person name="Haridas S."/>
            <person name="Kuo A."/>
            <person name="Mondo S."/>
            <person name="Pangilinan J."/>
            <person name="Riley R."/>
            <person name="LaButti K."/>
            <person name="Andreopoulos B."/>
            <person name="Lipzen A."/>
            <person name="Chen C."/>
            <person name="Yan M."/>
            <person name="Daum C."/>
            <person name="Ng V."/>
            <person name="Clum A."/>
            <person name="Steindorff A."/>
            <person name="Ohm R.A."/>
            <person name="Martin F."/>
            <person name="Silar P."/>
            <person name="Natvig D.O."/>
            <person name="Lalanne C."/>
            <person name="Gautier V."/>
            <person name="Ament-Velasquez S.L."/>
            <person name="Kruys A."/>
            <person name="Hutchinson M.I."/>
            <person name="Powell A.J."/>
            <person name="Barry K."/>
            <person name="Miller A.N."/>
            <person name="Grigoriev I.V."/>
            <person name="Debuchy R."/>
            <person name="Gladieux P."/>
            <person name="Hiltunen Thoren M."/>
            <person name="Johannesson H."/>
        </authorList>
    </citation>
    <scope>NUCLEOTIDE SEQUENCE</scope>
    <source>
        <strain evidence="6">CBS 118394</strain>
    </source>
</reference>
<comment type="similarity">
    <text evidence="1">Belongs to the NmrA-type oxidoreductase family. Isoflavone reductase subfamily.</text>
</comment>
<dbReference type="PANTHER" id="PTHR47706">
    <property type="entry name" value="NMRA-LIKE FAMILY PROTEIN"/>
    <property type="match status" value="1"/>
</dbReference>
<dbReference type="SUPFAM" id="SSF51735">
    <property type="entry name" value="NAD(P)-binding Rossmann-fold domains"/>
    <property type="match status" value="1"/>
</dbReference>
<accession>A0AAE0HW58</accession>